<comment type="caution">
    <text evidence="4">The sequence shown here is derived from an EMBL/GenBank/DDBJ whole genome shotgun (WGS) entry which is preliminary data.</text>
</comment>
<feature type="region of interest" description="Disordered" evidence="2">
    <location>
        <begin position="1"/>
        <end position="50"/>
    </location>
</feature>
<dbReference type="InterPro" id="IPR018276">
    <property type="entry name" value="DDA1_dom"/>
</dbReference>
<dbReference type="GO" id="GO:0032436">
    <property type="term" value="P:positive regulation of proteasomal ubiquitin-dependent protein catabolic process"/>
    <property type="evidence" value="ECO:0007669"/>
    <property type="project" value="TreeGrafter"/>
</dbReference>
<accession>A0AAV8PTC9</accession>
<dbReference type="Proteomes" id="UP001222027">
    <property type="component" value="Unassembled WGS sequence"/>
</dbReference>
<evidence type="ECO:0000313" key="5">
    <source>
        <dbReference type="Proteomes" id="UP001222027"/>
    </source>
</evidence>
<evidence type="ECO:0000313" key="4">
    <source>
        <dbReference type="EMBL" id="KAJ8465405.1"/>
    </source>
</evidence>
<dbReference type="AlphaFoldDB" id="A0AAV8PTC9"/>
<gene>
    <name evidence="4" type="ORF">OPV22_027957</name>
</gene>
<organism evidence="4 5">
    <name type="scientific">Ensete ventricosum</name>
    <name type="common">Abyssinian banana</name>
    <name type="synonym">Musa ensete</name>
    <dbReference type="NCBI Taxonomy" id="4639"/>
    <lineage>
        <taxon>Eukaryota</taxon>
        <taxon>Viridiplantae</taxon>
        <taxon>Streptophyta</taxon>
        <taxon>Embryophyta</taxon>
        <taxon>Tracheophyta</taxon>
        <taxon>Spermatophyta</taxon>
        <taxon>Magnoliopsida</taxon>
        <taxon>Liliopsida</taxon>
        <taxon>Zingiberales</taxon>
        <taxon>Musaceae</taxon>
        <taxon>Ensete</taxon>
    </lineage>
</organism>
<sequence>MGSLLDDWPSYDPHNFSQLRPADSSAQSSKLTPVTYRPTHNKTLPPPDQVISTEARNILLRHFYQKSEEKFRPKRAASDHLTPEHSCKQPRYAYADEADVF</sequence>
<evidence type="ECO:0000256" key="1">
    <source>
        <dbReference type="ARBA" id="ARBA00008042"/>
    </source>
</evidence>
<protein>
    <recommendedName>
        <fullName evidence="3">DET1- and DDB1-associated protein 1 domain-containing protein</fullName>
    </recommendedName>
</protein>
<dbReference type="InterPro" id="IPR033575">
    <property type="entry name" value="DDA1-like"/>
</dbReference>
<reference evidence="4 5" key="1">
    <citation type="submission" date="2022-12" db="EMBL/GenBank/DDBJ databases">
        <title>Chromosome-scale assembly of the Ensete ventricosum genome.</title>
        <authorList>
            <person name="Dussert Y."/>
            <person name="Stocks J."/>
            <person name="Wendawek A."/>
            <person name="Woldeyes F."/>
            <person name="Nichols R.A."/>
            <person name="Borrell J.S."/>
        </authorList>
    </citation>
    <scope>NUCLEOTIDE SEQUENCE [LARGE SCALE GENOMIC DNA]</scope>
    <source>
        <strain evidence="5">cv. Maze</strain>
        <tissue evidence="4">Seeds</tissue>
    </source>
</reference>
<feature type="domain" description="DET1- and DDB1-associated protein 1" evidence="3">
    <location>
        <begin position="3"/>
        <end position="69"/>
    </location>
</feature>
<proteinExistence type="inferred from homology"/>
<evidence type="ECO:0000259" key="3">
    <source>
        <dbReference type="Pfam" id="PF10172"/>
    </source>
</evidence>
<feature type="region of interest" description="Disordered" evidence="2">
    <location>
        <begin position="70"/>
        <end position="89"/>
    </location>
</feature>
<dbReference type="Pfam" id="PF10172">
    <property type="entry name" value="DDA1"/>
    <property type="match status" value="1"/>
</dbReference>
<evidence type="ECO:0000256" key="2">
    <source>
        <dbReference type="SAM" id="MobiDB-lite"/>
    </source>
</evidence>
<keyword evidence="5" id="KW-1185">Reference proteome</keyword>
<dbReference type="GO" id="GO:0080008">
    <property type="term" value="C:Cul4-RING E3 ubiquitin ligase complex"/>
    <property type="evidence" value="ECO:0007669"/>
    <property type="project" value="TreeGrafter"/>
</dbReference>
<name>A0AAV8PTC9_ENSVE</name>
<dbReference type="PANTHER" id="PTHR31879">
    <property type="entry name" value="DET1- AND DDB1-ASSOCIATED PROTEIN 1"/>
    <property type="match status" value="1"/>
</dbReference>
<dbReference type="EMBL" id="JAQQAF010000008">
    <property type="protein sequence ID" value="KAJ8465405.1"/>
    <property type="molecule type" value="Genomic_DNA"/>
</dbReference>
<feature type="compositionally biased region" description="Basic and acidic residues" evidence="2">
    <location>
        <begin position="70"/>
        <end position="87"/>
    </location>
</feature>
<comment type="similarity">
    <text evidence="1">Belongs to the DDA1 family.</text>
</comment>
<dbReference type="PANTHER" id="PTHR31879:SF8">
    <property type="entry name" value="DET1- AND DDB1-ASSOCIATED PROTEIN 1"/>
    <property type="match status" value="1"/>
</dbReference>